<dbReference type="OrthoDB" id="2506647at2759"/>
<dbReference type="STRING" id="1037660.A0A066VE55"/>
<proteinExistence type="predicted"/>
<comment type="caution">
    <text evidence="3">The sequence shown here is derived from an EMBL/GenBank/DDBJ whole genome shotgun (WGS) entry which is preliminary data.</text>
</comment>
<dbReference type="InterPro" id="IPR035810">
    <property type="entry name" value="PEBP_euk"/>
</dbReference>
<keyword evidence="2" id="KW-0732">Signal</keyword>
<keyword evidence="4" id="KW-1185">Reference proteome</keyword>
<feature type="chain" id="PRO_5001632922" description="PEBP-like protein" evidence="2">
    <location>
        <begin position="20"/>
        <end position="318"/>
    </location>
</feature>
<name>A0A066VE55_TILAU</name>
<organism evidence="3 4">
    <name type="scientific">Tilletiaria anomala (strain ATCC 24038 / CBS 436.72 / UBC 951)</name>
    <dbReference type="NCBI Taxonomy" id="1037660"/>
    <lineage>
        <taxon>Eukaryota</taxon>
        <taxon>Fungi</taxon>
        <taxon>Dikarya</taxon>
        <taxon>Basidiomycota</taxon>
        <taxon>Ustilaginomycotina</taxon>
        <taxon>Exobasidiomycetes</taxon>
        <taxon>Georgefischeriales</taxon>
        <taxon>Tilletiariaceae</taxon>
        <taxon>Tilletiaria</taxon>
    </lineage>
</organism>
<dbReference type="Gene3D" id="3.90.280.10">
    <property type="entry name" value="PEBP-like"/>
    <property type="match status" value="1"/>
</dbReference>
<dbReference type="GeneID" id="25262996"/>
<protein>
    <recommendedName>
        <fullName evidence="5">PEBP-like protein</fullName>
    </recommendedName>
</protein>
<dbReference type="InParanoid" id="A0A066VE55"/>
<evidence type="ECO:0000256" key="2">
    <source>
        <dbReference type="SAM" id="SignalP"/>
    </source>
</evidence>
<dbReference type="AlphaFoldDB" id="A0A066VE55"/>
<keyword evidence="1" id="KW-0472">Membrane</keyword>
<feature type="transmembrane region" description="Helical" evidence="1">
    <location>
        <begin position="298"/>
        <end position="317"/>
    </location>
</feature>
<dbReference type="OMA" id="PHRYMQL"/>
<dbReference type="SUPFAM" id="SSF49777">
    <property type="entry name" value="PEBP-like"/>
    <property type="match status" value="1"/>
</dbReference>
<dbReference type="Proteomes" id="UP000027361">
    <property type="component" value="Unassembled WGS sequence"/>
</dbReference>
<evidence type="ECO:0008006" key="5">
    <source>
        <dbReference type="Google" id="ProtNLM"/>
    </source>
</evidence>
<dbReference type="InterPro" id="IPR036610">
    <property type="entry name" value="PEBP-like_sf"/>
</dbReference>
<dbReference type="RefSeq" id="XP_013241264.1">
    <property type="nucleotide sequence ID" value="XM_013385810.1"/>
</dbReference>
<dbReference type="HOGENOM" id="CLU_043994_2_1_1"/>
<evidence type="ECO:0000313" key="3">
    <source>
        <dbReference type="EMBL" id="KDN40027.1"/>
    </source>
</evidence>
<dbReference type="EMBL" id="JMSN01000096">
    <property type="protein sequence ID" value="KDN40027.1"/>
    <property type="molecule type" value="Genomic_DNA"/>
</dbReference>
<feature type="signal peptide" evidence="2">
    <location>
        <begin position="1"/>
        <end position="19"/>
    </location>
</feature>
<keyword evidence="1" id="KW-0812">Transmembrane</keyword>
<keyword evidence="1" id="KW-1133">Transmembrane helix</keyword>
<reference evidence="3 4" key="1">
    <citation type="submission" date="2014-05" db="EMBL/GenBank/DDBJ databases">
        <title>Draft genome sequence of a rare smut relative, Tilletiaria anomala UBC 951.</title>
        <authorList>
            <consortium name="DOE Joint Genome Institute"/>
            <person name="Toome M."/>
            <person name="Kuo A."/>
            <person name="Henrissat B."/>
            <person name="Lipzen A."/>
            <person name="Tritt A."/>
            <person name="Yoshinaga Y."/>
            <person name="Zane M."/>
            <person name="Barry K."/>
            <person name="Grigoriev I.V."/>
            <person name="Spatafora J.W."/>
            <person name="Aimea M.C."/>
        </authorList>
    </citation>
    <scope>NUCLEOTIDE SEQUENCE [LARGE SCALE GENOMIC DNA]</scope>
    <source>
        <strain evidence="3 4">UBC 951</strain>
    </source>
</reference>
<evidence type="ECO:0000256" key="1">
    <source>
        <dbReference type="SAM" id="Phobius"/>
    </source>
</evidence>
<dbReference type="CDD" id="cd00866">
    <property type="entry name" value="PEBP_euk"/>
    <property type="match status" value="1"/>
</dbReference>
<sequence>MRTTFVSLTALALSSLVAAAASGGGLANVEAHKRRIESRAAAKQASASSSAPADVAASIAQAVTQFQAAQLVPKPIQQAWLNPLAALTISYDGKPAVLGSKQAVADLQSRPIYSLNYTSSASADAAAFTNSAKFTVMFIDASFVGDNSIGNNVTRHYLGNDYTIDTQTGALQGGTPITKYAAPLPKSGDPPHRYMQLVWAQPASFKAPALPAEGSGVESWDVSSYVTQAGLQHIVALSYIQVQVGTSSQVAATSAPAAASVASASASALAALSGSSTTAPSATSTGANGSKNAAVSTLPAASLALVLAGFGAAGVLAL</sequence>
<gene>
    <name evidence="3" type="ORF">K437DRAFT_239118</name>
</gene>
<accession>A0A066VE55</accession>
<evidence type="ECO:0000313" key="4">
    <source>
        <dbReference type="Proteomes" id="UP000027361"/>
    </source>
</evidence>